<dbReference type="RefSeq" id="WP_278100724.1">
    <property type="nucleotide sequence ID" value="NZ_CP091092.1"/>
</dbReference>
<evidence type="ECO:0000256" key="1">
    <source>
        <dbReference type="ARBA" id="ARBA00022485"/>
    </source>
</evidence>
<keyword evidence="11" id="KW-1185">Reference proteome</keyword>
<feature type="binding site" evidence="7">
    <location>
        <position position="78"/>
    </location>
    <ligand>
        <name>[4Fe-4S] cluster</name>
        <dbReference type="ChEBI" id="CHEBI:49883"/>
        <note>4Fe-4S-S-AdoMet</note>
    </ligand>
</feature>
<dbReference type="Gene3D" id="3.20.20.70">
    <property type="entry name" value="Aldolase class I"/>
    <property type="match status" value="1"/>
</dbReference>
<dbReference type="NCBIfam" id="TIGR03551">
    <property type="entry name" value="F420_cofH"/>
    <property type="match status" value="1"/>
</dbReference>
<dbReference type="InterPro" id="IPR058240">
    <property type="entry name" value="rSAM_sf"/>
</dbReference>
<evidence type="ECO:0000256" key="4">
    <source>
        <dbReference type="ARBA" id="ARBA00022723"/>
    </source>
</evidence>
<dbReference type="PROSITE" id="PS51918">
    <property type="entry name" value="RADICAL_SAM"/>
    <property type="match status" value="1"/>
</dbReference>
<dbReference type="SFLD" id="SFLDF00343">
    <property type="entry name" value="aminofutalosine_synthase_(mqnE"/>
    <property type="match status" value="1"/>
</dbReference>
<dbReference type="NCBIfam" id="TIGR00423">
    <property type="entry name" value="CofH family radical SAM protein"/>
    <property type="match status" value="1"/>
</dbReference>
<dbReference type="Pfam" id="PF04055">
    <property type="entry name" value="Radical_SAM"/>
    <property type="match status" value="1"/>
</dbReference>
<feature type="binding site" evidence="7">
    <location>
        <position position="85"/>
    </location>
    <ligand>
        <name>[4Fe-4S] cluster</name>
        <dbReference type="ChEBI" id="CHEBI:49883"/>
        <note>4Fe-4S-S-AdoMet</note>
    </ligand>
</feature>
<dbReference type="SUPFAM" id="SSF102114">
    <property type="entry name" value="Radical SAM enzymes"/>
    <property type="match status" value="1"/>
</dbReference>
<dbReference type="EMBL" id="CP091092">
    <property type="protein sequence ID" value="WFN37884.1"/>
    <property type="molecule type" value="Genomic_DNA"/>
</dbReference>
<dbReference type="InterPro" id="IPR045567">
    <property type="entry name" value="CofH/MnqC-like_C"/>
</dbReference>
<dbReference type="InterPro" id="IPR019940">
    <property type="entry name" value="CofH_family"/>
</dbReference>
<dbReference type="SFLD" id="SFLDG01388">
    <property type="entry name" value="7_8-didemethyl-8-hydroxy-5-dea"/>
    <property type="match status" value="1"/>
</dbReference>
<evidence type="ECO:0000313" key="10">
    <source>
        <dbReference type="EMBL" id="WFN37884.1"/>
    </source>
</evidence>
<evidence type="ECO:0000259" key="9">
    <source>
        <dbReference type="PROSITE" id="PS51918"/>
    </source>
</evidence>
<gene>
    <name evidence="10" type="primary">cofH</name>
    <name evidence="10" type="ORF">L1994_05745</name>
</gene>
<evidence type="ECO:0000313" key="11">
    <source>
        <dbReference type="Proteomes" id="UP001218895"/>
    </source>
</evidence>
<comment type="cofactor">
    <cofactor evidence="7">
        <name>[4Fe-4S] cluster</name>
        <dbReference type="ChEBI" id="CHEBI:49883"/>
    </cofactor>
    <text evidence="7">Binds 1 [4Fe-4S] cluster. The cluster is coordinated with 3 cysteines and an exchangeable S-adenosyl-L-methionine.</text>
</comment>
<keyword evidence="2 10" id="KW-0808">Transferase</keyword>
<organism evidence="10 11">
    <name type="scientific">Methanomicrobium antiquum</name>
    <dbReference type="NCBI Taxonomy" id="487686"/>
    <lineage>
        <taxon>Archaea</taxon>
        <taxon>Methanobacteriati</taxon>
        <taxon>Methanobacteriota</taxon>
        <taxon>Stenosarchaea group</taxon>
        <taxon>Methanomicrobia</taxon>
        <taxon>Methanomicrobiales</taxon>
        <taxon>Methanomicrobiaceae</taxon>
        <taxon>Methanomicrobium</taxon>
    </lineage>
</organism>
<proteinExistence type="predicted"/>
<dbReference type="InterPro" id="IPR020050">
    <property type="entry name" value="FO_synthase_su2"/>
</dbReference>
<evidence type="ECO:0000256" key="8">
    <source>
        <dbReference type="PIRSR" id="PIRSR004762-2"/>
    </source>
</evidence>
<feature type="binding site" evidence="8">
    <location>
        <position position="190"/>
    </location>
    <ligand>
        <name>S-adenosyl-L-methionine</name>
        <dbReference type="ChEBI" id="CHEBI:59789"/>
    </ligand>
</feature>
<dbReference type="PANTHER" id="PTHR43076:SF1">
    <property type="entry name" value="LIPOYL SYNTHASE 2"/>
    <property type="match status" value="1"/>
</dbReference>
<dbReference type="GO" id="GO:0051539">
    <property type="term" value="F:4 iron, 4 sulfur cluster binding"/>
    <property type="evidence" value="ECO:0007669"/>
    <property type="project" value="UniProtKB-KW"/>
</dbReference>
<dbReference type="PIRSF" id="PIRSF004762">
    <property type="entry name" value="CHP00423"/>
    <property type="match status" value="1"/>
</dbReference>
<keyword evidence="5 7" id="KW-0408">Iron</keyword>
<dbReference type="GO" id="GO:0044689">
    <property type="term" value="F:7,8-didemethyl-8-hydroxy-5-deazariboflavin synthase activity"/>
    <property type="evidence" value="ECO:0007669"/>
    <property type="project" value="TreeGrafter"/>
</dbReference>
<keyword evidence="3 7" id="KW-0949">S-adenosyl-L-methionine</keyword>
<feature type="binding site" evidence="7">
    <location>
        <position position="82"/>
    </location>
    <ligand>
        <name>[4Fe-4S] cluster</name>
        <dbReference type="ChEBI" id="CHEBI:49883"/>
        <note>4Fe-4S-S-AdoMet</note>
    </ligand>
</feature>
<dbReference type="SFLD" id="SFLDG01064">
    <property type="entry name" value="F420__menaquinone_cofactor_bio"/>
    <property type="match status" value="1"/>
</dbReference>
<keyword evidence="1 7" id="KW-0004">4Fe-4S</keyword>
<evidence type="ECO:0000256" key="6">
    <source>
        <dbReference type="ARBA" id="ARBA00023014"/>
    </source>
</evidence>
<dbReference type="NCBIfam" id="NF005609">
    <property type="entry name" value="PRK07360.1"/>
    <property type="match status" value="1"/>
</dbReference>
<dbReference type="KEGG" id="manq:L1994_05745"/>
<reference evidence="10" key="1">
    <citation type="submission" date="2022-01" db="EMBL/GenBank/DDBJ databases">
        <title>Complete genome of Methanomicrobium antiquum DSM 21220.</title>
        <authorList>
            <person name="Chen S.-C."/>
            <person name="You Y.-T."/>
            <person name="Zhou Y.-Z."/>
            <person name="Lai M.-C."/>
        </authorList>
    </citation>
    <scope>NUCLEOTIDE SEQUENCE</scope>
    <source>
        <strain evidence="10">DSM 21220</strain>
    </source>
</reference>
<keyword evidence="4" id="KW-0479">Metal-binding</keyword>
<evidence type="ECO:0000256" key="2">
    <source>
        <dbReference type="ARBA" id="ARBA00022679"/>
    </source>
</evidence>
<dbReference type="InterPro" id="IPR034405">
    <property type="entry name" value="F420"/>
</dbReference>
<evidence type="ECO:0000256" key="7">
    <source>
        <dbReference type="PIRSR" id="PIRSR004762-1"/>
    </source>
</evidence>
<dbReference type="SFLD" id="SFLDS00029">
    <property type="entry name" value="Radical_SAM"/>
    <property type="match status" value="1"/>
</dbReference>
<dbReference type="EC" id="2.5.1.147" evidence="10"/>
<keyword evidence="6 7" id="KW-0411">Iron-sulfur</keyword>
<dbReference type="Proteomes" id="UP001218895">
    <property type="component" value="Chromosome"/>
</dbReference>
<dbReference type="AlphaFoldDB" id="A0AAF0JMH5"/>
<dbReference type="PANTHER" id="PTHR43076">
    <property type="entry name" value="FO SYNTHASE (COFH)"/>
    <property type="match status" value="1"/>
</dbReference>
<name>A0AAF0JMH5_9EURY</name>
<feature type="binding site" evidence="8">
    <location>
        <position position="306"/>
    </location>
    <ligand>
        <name>(3R)-3-methyl-D-ornithine</name>
        <dbReference type="ChEBI" id="CHEBI:64642"/>
    </ligand>
</feature>
<dbReference type="GO" id="GO:0141093">
    <property type="term" value="F:5-amino-6-(D-ribitylamino)uracil--L-tyrosine 4-hydroxyphenyl transferase activity"/>
    <property type="evidence" value="ECO:0007669"/>
    <property type="project" value="UniProtKB-EC"/>
</dbReference>
<dbReference type="GeneID" id="79949881"/>
<dbReference type="CDD" id="cd01335">
    <property type="entry name" value="Radical_SAM"/>
    <property type="match status" value="1"/>
</dbReference>
<accession>A0AAF0JMH5</accession>
<dbReference type="InterPro" id="IPR007197">
    <property type="entry name" value="rSAM"/>
</dbReference>
<feature type="binding site" evidence="8">
    <location>
        <position position="84"/>
    </location>
    <ligand>
        <name>S-adenosyl-L-methionine</name>
        <dbReference type="ChEBI" id="CHEBI:59789"/>
    </ligand>
</feature>
<sequence length="373" mass="41519">MTFDAEDKLCWCSPKTGKILKDVLAGHRLTKEEGIFLLNAKGRDVLAIASAADLKREEKKGPYVTYVRNQNLNFTNNCINSCGFCSFCRKPGATDLFTLERDEITAKVNLAKKRKVTEICSVGGLHPDFDADSYISILSLIKKTAPDIHIHAHNPMEVWYGAEKSKISTIEMLTRMRKAGLGSMCGTAAEILVDDIRKKICPGKIYTQTWERIIREAHSLGIKTTATIMYGHTESPCDVIEHLDILRNIQDDTGGFLEFVPLSFVHKNTPIYMAGKARAGATGREDILMTAVSRLYLDNFDNIQVSWVKTGRKLAQVLLMSGGNDLGGTMYEESISKEAGASDTEYLSPTDMERIVKDCGRKLVQRTTLYEST</sequence>
<evidence type="ECO:0000256" key="3">
    <source>
        <dbReference type="ARBA" id="ARBA00022691"/>
    </source>
</evidence>
<feature type="domain" description="Radical SAM core" evidence="9">
    <location>
        <begin position="64"/>
        <end position="298"/>
    </location>
</feature>
<dbReference type="InterPro" id="IPR013785">
    <property type="entry name" value="Aldolase_TIM"/>
</dbReference>
<dbReference type="SFLD" id="SFLDG01389">
    <property type="entry name" value="menaquinone_synthsis_involved"/>
    <property type="match status" value="1"/>
</dbReference>
<protein>
    <submittedName>
        <fullName evidence="10">5-amino-6-(D-ribitylamino)uracil--L-tyrosine 4-hydroxyphenyl transferase CofH</fullName>
        <ecNumber evidence="10">2.5.1.147</ecNumber>
    </submittedName>
</protein>
<dbReference type="Pfam" id="PF19288">
    <property type="entry name" value="CofH_C"/>
    <property type="match status" value="1"/>
</dbReference>
<dbReference type="GO" id="GO:0046872">
    <property type="term" value="F:metal ion binding"/>
    <property type="evidence" value="ECO:0007669"/>
    <property type="project" value="UniProtKB-KW"/>
</dbReference>
<evidence type="ECO:0000256" key="5">
    <source>
        <dbReference type="ARBA" id="ARBA00023004"/>
    </source>
</evidence>